<protein>
    <recommendedName>
        <fullName evidence="4">Chromo domain-containing protein</fullName>
    </recommendedName>
</protein>
<sequence length="148" mass="17346">MATNNTLQTQSVDWLDEEDDLQDVEDTESLASAEEDQQDRAPEAVLSEFVGKNDHTWYLIKWQDSPILWSSWECGTIFDGRPALLEQWKEEKQKQLEGKSKPLDVKAFNEAVAHVETAERQRRILRRLRRRIKNVLNVIDLSHYSESY</sequence>
<dbReference type="CDD" id="cd00024">
    <property type="entry name" value="CD_CSD"/>
    <property type="match status" value="1"/>
</dbReference>
<name>A0A3D8SDG3_9HELO</name>
<comment type="subunit">
    <text evidence="1">Component of the NuA4 histone acetyltransferase complex.</text>
</comment>
<dbReference type="OrthoDB" id="1918685at2759"/>
<comment type="caution">
    <text evidence="2">The sequence shown here is derived from an EMBL/GenBank/DDBJ whole genome shotgun (WGS) entry which is preliminary data.</text>
</comment>
<dbReference type="Gene3D" id="2.40.50.40">
    <property type="match status" value="1"/>
</dbReference>
<evidence type="ECO:0008006" key="4">
    <source>
        <dbReference type="Google" id="ProtNLM"/>
    </source>
</evidence>
<dbReference type="InterPro" id="IPR016197">
    <property type="entry name" value="Chromo-like_dom_sf"/>
</dbReference>
<dbReference type="EMBL" id="PDLM01000002">
    <property type="protein sequence ID" value="RDW84387.1"/>
    <property type="molecule type" value="Genomic_DNA"/>
</dbReference>
<gene>
    <name evidence="2" type="ORF">BP6252_01977</name>
</gene>
<dbReference type="STRING" id="1849047.A0A3D8SDG3"/>
<organism evidence="2 3">
    <name type="scientific">Coleophoma cylindrospora</name>
    <dbReference type="NCBI Taxonomy" id="1849047"/>
    <lineage>
        <taxon>Eukaryota</taxon>
        <taxon>Fungi</taxon>
        <taxon>Dikarya</taxon>
        <taxon>Ascomycota</taxon>
        <taxon>Pezizomycotina</taxon>
        <taxon>Leotiomycetes</taxon>
        <taxon>Helotiales</taxon>
        <taxon>Dermateaceae</taxon>
        <taxon>Coleophoma</taxon>
    </lineage>
</organism>
<dbReference type="Proteomes" id="UP000256645">
    <property type="component" value="Unassembled WGS sequence"/>
</dbReference>
<evidence type="ECO:0000313" key="3">
    <source>
        <dbReference type="Proteomes" id="UP000256645"/>
    </source>
</evidence>
<proteinExistence type="predicted"/>
<dbReference type="AlphaFoldDB" id="A0A3D8SDG3"/>
<reference evidence="2 3" key="1">
    <citation type="journal article" date="2018" name="IMA Fungus">
        <title>IMA Genome-F 9: Draft genome sequence of Annulohypoxylon stygium, Aspergillus mulundensis, Berkeleyomyces basicola (syn. Thielaviopsis basicola), Ceratocystis smalleyi, two Cercospora beticola strains, Coleophoma cylindrospora, Fusarium fracticaudum, Phialophora cf. hyalina, and Morchella septimelata.</title>
        <authorList>
            <person name="Wingfield B.D."/>
            <person name="Bills G.F."/>
            <person name="Dong Y."/>
            <person name="Huang W."/>
            <person name="Nel W.J."/>
            <person name="Swalarsk-Parry B.S."/>
            <person name="Vaghefi N."/>
            <person name="Wilken P.M."/>
            <person name="An Z."/>
            <person name="de Beer Z.W."/>
            <person name="De Vos L."/>
            <person name="Chen L."/>
            <person name="Duong T.A."/>
            <person name="Gao Y."/>
            <person name="Hammerbacher A."/>
            <person name="Kikkert J.R."/>
            <person name="Li Y."/>
            <person name="Li H."/>
            <person name="Li K."/>
            <person name="Li Q."/>
            <person name="Liu X."/>
            <person name="Ma X."/>
            <person name="Naidoo K."/>
            <person name="Pethybridge S.J."/>
            <person name="Sun J."/>
            <person name="Steenkamp E.T."/>
            <person name="van der Nest M.A."/>
            <person name="van Wyk S."/>
            <person name="Wingfield M.J."/>
            <person name="Xiong C."/>
            <person name="Yue Q."/>
            <person name="Zhang X."/>
        </authorList>
    </citation>
    <scope>NUCLEOTIDE SEQUENCE [LARGE SCALE GENOMIC DNA]</scope>
    <source>
        <strain evidence="2 3">BP6252</strain>
    </source>
</reference>
<evidence type="ECO:0000313" key="2">
    <source>
        <dbReference type="EMBL" id="RDW84387.1"/>
    </source>
</evidence>
<keyword evidence="3" id="KW-1185">Reference proteome</keyword>
<dbReference type="SUPFAM" id="SSF54160">
    <property type="entry name" value="Chromo domain-like"/>
    <property type="match status" value="1"/>
</dbReference>
<evidence type="ECO:0000256" key="1">
    <source>
        <dbReference type="ARBA" id="ARBA00011353"/>
    </source>
</evidence>
<accession>A0A3D8SDG3</accession>